<keyword evidence="3 14" id="KW-0808">Transferase</keyword>
<keyword evidence="7" id="KW-0539">Nucleus</keyword>
<evidence type="ECO:0000259" key="12">
    <source>
        <dbReference type="Pfam" id="PF13878"/>
    </source>
</evidence>
<dbReference type="GO" id="GO:0061733">
    <property type="term" value="F:protein-lysine-acetyltransferase activity"/>
    <property type="evidence" value="ECO:0007669"/>
    <property type="project" value="TreeGrafter"/>
</dbReference>
<accession>A0A7K6BRV5</accession>
<evidence type="ECO:0000256" key="10">
    <source>
        <dbReference type="ARBA" id="ARBA00047902"/>
    </source>
</evidence>
<dbReference type="InterPro" id="IPR028005">
    <property type="entry name" value="AcTrfase_ESCO_Znf_dom"/>
</dbReference>
<feature type="region of interest" description="Disordered" evidence="11">
    <location>
        <begin position="121"/>
        <end position="217"/>
    </location>
</feature>
<feature type="compositionally biased region" description="Gly residues" evidence="11">
    <location>
        <begin position="41"/>
        <end position="54"/>
    </location>
</feature>
<feature type="domain" description="N-acetyltransferase ESCO acetyl-transferase" evidence="13">
    <location>
        <begin position="431"/>
        <end position="460"/>
    </location>
</feature>
<keyword evidence="5" id="KW-0863">Zinc-finger</keyword>
<evidence type="ECO:0000256" key="5">
    <source>
        <dbReference type="ARBA" id="ARBA00022771"/>
    </source>
</evidence>
<evidence type="ECO:0000256" key="8">
    <source>
        <dbReference type="ARBA" id="ARBA00023306"/>
    </source>
</evidence>
<gene>
    <name evidence="14" type="primary">Esco2</name>
    <name evidence="14" type="ORF">PTIVIO_R11953</name>
</gene>
<sequence length="460" mass="49783">VPVGSFYGKDRTYLDPLERKRLRELQVPGGGSGNLPEKSAGNGGGNPGGNGGSKAKGNPKRVPKGNSQSASKAKKAKGGENPAEKENGNGMIQKKLESPFRVLSLRVKPALKLRLGAAFFCSRKKSHARKNPGDSKPPPALPKSPREKAGPGAAAPEKLESGEGRKSLEETEAAGRIPEPREKPEESAGCGNPGEPESRDRLLLPGPSPPEGKKELGSPCRALLYPIFAPAQGSRKRPVDELPSPFGNISPGKALPGSQKSRKAKELSRDSRDQMIIDAGQRRLGAEQCGSCGMLFSAASPEDELQHLRHHRRLLQGLRYQGWKKERVVAEFWDGKIVLILPTDPKYAVRKAEEVRELVDNELGFQQGALRCPEKTRIYLFVSHGKSVVGCLVAEGITQAFRVLPEPGSGSGSGQDSQQPQRAWRCSLDPEPAVCGISRIWVLGSRRRRGIARRMLDALR</sequence>
<evidence type="ECO:0000259" key="13">
    <source>
        <dbReference type="Pfam" id="PF13880"/>
    </source>
</evidence>
<evidence type="ECO:0000256" key="9">
    <source>
        <dbReference type="ARBA" id="ARBA00023315"/>
    </source>
</evidence>
<feature type="region of interest" description="Disordered" evidence="11">
    <location>
        <begin position="1"/>
        <end position="100"/>
    </location>
</feature>
<dbReference type="GO" id="GO:0000785">
    <property type="term" value="C:chromatin"/>
    <property type="evidence" value="ECO:0007669"/>
    <property type="project" value="TreeGrafter"/>
</dbReference>
<dbReference type="InterPro" id="IPR028009">
    <property type="entry name" value="ESCO_Acetyltransf_dom"/>
</dbReference>
<evidence type="ECO:0000256" key="7">
    <source>
        <dbReference type="ARBA" id="ARBA00023242"/>
    </source>
</evidence>
<comment type="catalytic activity">
    <reaction evidence="10">
        <text>L-lysyl-[protein] + acetyl-CoA = N(6)-acetyl-L-lysyl-[protein] + CoA + H(+)</text>
        <dbReference type="Rhea" id="RHEA:45948"/>
        <dbReference type="Rhea" id="RHEA-COMP:9752"/>
        <dbReference type="Rhea" id="RHEA-COMP:10731"/>
        <dbReference type="ChEBI" id="CHEBI:15378"/>
        <dbReference type="ChEBI" id="CHEBI:29969"/>
        <dbReference type="ChEBI" id="CHEBI:57287"/>
        <dbReference type="ChEBI" id="CHEBI:57288"/>
        <dbReference type="ChEBI" id="CHEBI:61930"/>
    </reaction>
</comment>
<keyword evidence="15" id="KW-1185">Reference proteome</keyword>
<evidence type="ECO:0000256" key="1">
    <source>
        <dbReference type="ARBA" id="ARBA00004123"/>
    </source>
</evidence>
<protein>
    <submittedName>
        <fullName evidence="14">ESCO2 acetyltransferase</fullName>
    </submittedName>
</protein>
<evidence type="ECO:0000256" key="3">
    <source>
        <dbReference type="ARBA" id="ARBA00022679"/>
    </source>
</evidence>
<dbReference type="GO" id="GO:0007064">
    <property type="term" value="P:mitotic sister chromatid cohesion"/>
    <property type="evidence" value="ECO:0007669"/>
    <property type="project" value="TreeGrafter"/>
</dbReference>
<evidence type="ECO:0000256" key="2">
    <source>
        <dbReference type="ARBA" id="ARBA00005816"/>
    </source>
</evidence>
<comment type="subcellular location">
    <subcellularLocation>
        <location evidence="1">Nucleus</location>
    </subcellularLocation>
</comment>
<evidence type="ECO:0000256" key="11">
    <source>
        <dbReference type="SAM" id="MobiDB-lite"/>
    </source>
</evidence>
<reference evidence="14 15" key="1">
    <citation type="submission" date="2019-09" db="EMBL/GenBank/DDBJ databases">
        <title>Bird 10,000 Genomes (B10K) Project - Family phase.</title>
        <authorList>
            <person name="Zhang G."/>
        </authorList>
    </citation>
    <scope>NUCLEOTIDE SEQUENCE [LARGE SCALE GENOMIC DNA]</scope>
    <source>
        <strain evidence="14">B10K-DU-012-10</strain>
        <tissue evidence="14">Blood</tissue>
    </source>
</reference>
<feature type="compositionally biased region" description="Basic and acidic residues" evidence="11">
    <location>
        <begin position="8"/>
        <end position="24"/>
    </location>
</feature>
<evidence type="ECO:0000313" key="14">
    <source>
        <dbReference type="EMBL" id="NWV04187.1"/>
    </source>
</evidence>
<proteinExistence type="inferred from homology"/>
<dbReference type="Proteomes" id="UP000584880">
    <property type="component" value="Unassembled WGS sequence"/>
</dbReference>
<evidence type="ECO:0000256" key="6">
    <source>
        <dbReference type="ARBA" id="ARBA00022833"/>
    </source>
</evidence>
<comment type="similarity">
    <text evidence="2">Belongs to the acetyltransferase family. ECO subfamily.</text>
</comment>
<dbReference type="Pfam" id="PF13878">
    <property type="entry name" value="zf-C2H2_3"/>
    <property type="match status" value="1"/>
</dbReference>
<feature type="region of interest" description="Disordered" evidence="11">
    <location>
        <begin position="233"/>
        <end position="270"/>
    </location>
</feature>
<keyword evidence="4" id="KW-0479">Metal-binding</keyword>
<name>A0A7K6BRV5_PTIVI</name>
<dbReference type="AlphaFoldDB" id="A0A7K6BRV5"/>
<comment type="caution">
    <text evidence="14">The sequence shown here is derived from an EMBL/GenBank/DDBJ whole genome shotgun (WGS) entry which is preliminary data.</text>
</comment>
<feature type="compositionally biased region" description="Basic and acidic residues" evidence="11">
    <location>
        <begin position="157"/>
        <end position="169"/>
    </location>
</feature>
<dbReference type="GO" id="GO:0008270">
    <property type="term" value="F:zinc ion binding"/>
    <property type="evidence" value="ECO:0007669"/>
    <property type="project" value="UniProtKB-KW"/>
</dbReference>
<keyword evidence="8" id="KW-0131">Cell cycle</keyword>
<dbReference type="GO" id="GO:0005634">
    <property type="term" value="C:nucleus"/>
    <property type="evidence" value="ECO:0007669"/>
    <property type="project" value="UniProtKB-SubCell"/>
</dbReference>
<feature type="domain" description="N-acetyltransferase ESCO zinc-finger" evidence="12">
    <location>
        <begin position="274"/>
        <end position="313"/>
    </location>
</feature>
<organism evidence="14 15">
    <name type="scientific">Ptilonorhynchus violaceus</name>
    <name type="common">Satin bowerbird</name>
    <name type="synonym">Pyrrhocorax violaceus</name>
    <dbReference type="NCBI Taxonomy" id="28724"/>
    <lineage>
        <taxon>Eukaryota</taxon>
        <taxon>Metazoa</taxon>
        <taxon>Chordata</taxon>
        <taxon>Craniata</taxon>
        <taxon>Vertebrata</taxon>
        <taxon>Euteleostomi</taxon>
        <taxon>Archelosauria</taxon>
        <taxon>Archosauria</taxon>
        <taxon>Dinosauria</taxon>
        <taxon>Saurischia</taxon>
        <taxon>Theropoda</taxon>
        <taxon>Coelurosauria</taxon>
        <taxon>Aves</taxon>
        <taxon>Neognathae</taxon>
        <taxon>Neoaves</taxon>
        <taxon>Telluraves</taxon>
        <taxon>Australaves</taxon>
        <taxon>Passeriformes</taxon>
        <taxon>Ptilonorhynchidae</taxon>
        <taxon>Ptilonorhynchus</taxon>
    </lineage>
</organism>
<feature type="non-terminal residue" evidence="14">
    <location>
        <position position="460"/>
    </location>
</feature>
<keyword evidence="9" id="KW-0012">Acyltransferase</keyword>
<keyword evidence="6" id="KW-0862">Zinc</keyword>
<dbReference type="PANTHER" id="PTHR45884">
    <property type="entry name" value="N-ACETYLTRANSFERASE ECO"/>
    <property type="match status" value="1"/>
</dbReference>
<feature type="non-terminal residue" evidence="14">
    <location>
        <position position="1"/>
    </location>
</feature>
<dbReference type="Pfam" id="PF13880">
    <property type="entry name" value="Acetyltransf_13"/>
    <property type="match status" value="1"/>
</dbReference>
<dbReference type="EMBL" id="VZRJ01002220">
    <property type="protein sequence ID" value="NWV04187.1"/>
    <property type="molecule type" value="Genomic_DNA"/>
</dbReference>
<evidence type="ECO:0000256" key="4">
    <source>
        <dbReference type="ARBA" id="ARBA00022723"/>
    </source>
</evidence>
<evidence type="ECO:0000313" key="15">
    <source>
        <dbReference type="Proteomes" id="UP000584880"/>
    </source>
</evidence>
<dbReference type="PANTHER" id="PTHR45884:SF3">
    <property type="entry name" value="N-ACETYLTRANSFERASE ESCO2"/>
    <property type="match status" value="1"/>
</dbReference>